<dbReference type="EMBL" id="JAATOP010000003">
    <property type="protein sequence ID" value="NIY71887.1"/>
    <property type="molecule type" value="Genomic_DNA"/>
</dbReference>
<accession>A0ABX0VUY0</accession>
<dbReference type="Proteomes" id="UP000709466">
    <property type="component" value="Unassembled WGS sequence"/>
</dbReference>
<gene>
    <name evidence="1" type="ORF">HCZ30_05490</name>
</gene>
<organism evidence="1 2">
    <name type="scientific">Marivivens donghaensis</name>
    <dbReference type="NCBI Taxonomy" id="1699413"/>
    <lineage>
        <taxon>Bacteria</taxon>
        <taxon>Pseudomonadati</taxon>
        <taxon>Pseudomonadota</taxon>
        <taxon>Alphaproteobacteria</taxon>
        <taxon>Rhodobacterales</taxon>
        <taxon>Paracoccaceae</taxon>
        <taxon>Marivivens group</taxon>
        <taxon>Marivivens</taxon>
    </lineage>
</organism>
<proteinExistence type="predicted"/>
<dbReference type="InterPro" id="IPR032609">
    <property type="entry name" value="DUF4893"/>
</dbReference>
<name>A0ABX0VUY0_9RHOB</name>
<keyword evidence="2" id="KW-1185">Reference proteome</keyword>
<protein>
    <submittedName>
        <fullName evidence="1">DUF4893 domain-containing protein</fullName>
    </submittedName>
</protein>
<dbReference type="Pfam" id="PF16233">
    <property type="entry name" value="DUF4893"/>
    <property type="match status" value="1"/>
</dbReference>
<sequence length="196" mass="21603">MLKTVGFVALATFCATIARADVRLPDQERLANNADTYAEALASAVSAASQSELRLLEQIVNPPEIELSNVEGNWNCRTAKLGGRFLEIVIYQDFRCRITKVDDGTYNLEKLTGSQRTSGQFSKIEGGKWLYLGVGYVDGGPAVSYDELPTDTNTPVDPGSTHSVVGYFEMTGENTARLMQPSPQYESQYDILYLTR</sequence>
<reference evidence="1 2" key="1">
    <citation type="submission" date="2020-03" db="EMBL/GenBank/DDBJ databases">
        <title>Bacterial isolates of synthetic phycosphere.</title>
        <authorList>
            <person name="Fu H."/>
            <person name="Moran M.A."/>
        </authorList>
    </citation>
    <scope>NUCLEOTIDE SEQUENCE [LARGE SCALE GENOMIC DNA]</scope>
    <source>
        <strain evidence="1 2">HF1</strain>
    </source>
</reference>
<evidence type="ECO:0000313" key="2">
    <source>
        <dbReference type="Proteomes" id="UP000709466"/>
    </source>
</evidence>
<dbReference type="RefSeq" id="WP_167637231.1">
    <property type="nucleotide sequence ID" value="NZ_JAATOP010000003.1"/>
</dbReference>
<evidence type="ECO:0000313" key="1">
    <source>
        <dbReference type="EMBL" id="NIY71887.1"/>
    </source>
</evidence>
<comment type="caution">
    <text evidence="1">The sequence shown here is derived from an EMBL/GenBank/DDBJ whole genome shotgun (WGS) entry which is preliminary data.</text>
</comment>